<gene>
    <name evidence="11" type="ORF">ABMA28_012710</name>
</gene>
<dbReference type="FunFam" id="3.40.20.10:FF:000002">
    <property type="entry name" value="Gelsolin"/>
    <property type="match status" value="1"/>
</dbReference>
<dbReference type="GO" id="GO:0005856">
    <property type="term" value="C:cytoskeleton"/>
    <property type="evidence" value="ECO:0007669"/>
    <property type="project" value="UniProtKB-SubCell"/>
</dbReference>
<dbReference type="SUPFAM" id="SSF55753">
    <property type="entry name" value="Actin depolymerizing proteins"/>
    <property type="match status" value="6"/>
</dbReference>
<sequence>MEHPAFAEAGGSPGIEIWGIEAFEPVAVDRKMYGKFFNGDSYIILKTSGTPSSTLTYDAHFWLGSKTTQDKKGAAAILTVTLDDMLSGRAIHHREVQGHESSQFLGYFQPAIRYLEGGSESGFNNVEINAGAEKRLLKLTGSENMRIEEVPAEDSSLTKNHCFILENEHDIFVLMPDGAKATQRRKIISVANSLRDDYHNGRATIEIIDEFSSDEDWDLFFETLGSGSKDALSDDDSSLSYTREDISAVFLYRVLLGDDLDLISLSKPYQQSQLSTSEVYILDTPDSGVYVWLGKEVDGETKKNYNNIVQKYFEAKEYPEWVHVTRVAEGMEVSNFKQYFHNWDSVGDGFQSRMSAADVAVYSADLDESSAAAKRIGKSAAVRGYMPDQGEGSFTATRIVGGEKEDLTEDFQSGVSKLYNSEAYVFKYQYSDENGDDSFVVYKWIGSKANADDKAAARELASELEAEIEGNVDVVKIPQGKETKHFLSIFKGGLIILFGSKDNEYKPENSRDSYDDDNIRMFRVEGTETGVDMRAVQVEEKADVLEDDDVFVLETAEKIFVWSGKDSNSEEQEAAAGFLEKAVKDKEIVAVEQGDEPDEFWEALGGAPEQTSKSGWKQVASRRVTTPCTLTSVTVSVSGKIKFEELPPDFSQQDLSDDGVYILDTGEELFFWQGKNTPERVKSARENILKQYIEDDGLERTVDTAISVVVKQGKEPAAFKKLFPAWDKDMWDNQSSYEDMKNAAKAANSK</sequence>
<name>A0ABD0S4T5_LOXSC</name>
<reference evidence="11 12" key="1">
    <citation type="submission" date="2024-06" db="EMBL/GenBank/DDBJ databases">
        <title>A chromosome-level genome assembly of beet webworm, Loxostege sticticalis.</title>
        <authorList>
            <person name="Zhang Y."/>
        </authorList>
    </citation>
    <scope>NUCLEOTIDE SEQUENCE [LARGE SCALE GENOMIC DNA]</scope>
    <source>
        <strain evidence="11">AQ028</strain>
        <tissue evidence="11">Male pupae</tissue>
    </source>
</reference>
<evidence type="ECO:0000259" key="10">
    <source>
        <dbReference type="Pfam" id="PF25480"/>
    </source>
</evidence>
<feature type="domain" description="Gelsolin-like" evidence="9">
    <location>
        <begin position="646"/>
        <end position="719"/>
    </location>
</feature>
<evidence type="ECO:0000256" key="7">
    <source>
        <dbReference type="ARBA" id="ARBA00023212"/>
    </source>
</evidence>
<evidence type="ECO:0000256" key="5">
    <source>
        <dbReference type="ARBA" id="ARBA00022837"/>
    </source>
</evidence>
<dbReference type="GO" id="GO:0003779">
    <property type="term" value="F:actin binding"/>
    <property type="evidence" value="ECO:0007669"/>
    <property type="project" value="UniProtKB-KW"/>
</dbReference>
<keyword evidence="4" id="KW-0677">Repeat</keyword>
<accession>A0ABD0S4T5</accession>
<comment type="function">
    <text evidence="8">Calcium-regulated, actin-modulating protein that binds to the plus (or barbed) ends of actin monomers or filaments, preventing monomer exchange (end-blocking or capping). It can promote the assembly of monomers into filaments (nucleation) as well as sever filaments already formed.</text>
</comment>
<keyword evidence="6" id="KW-0009">Actin-binding</keyword>
<keyword evidence="5" id="KW-0106">Calcium</keyword>
<feature type="domain" description="DUF7904" evidence="10">
    <location>
        <begin position="417"/>
        <end position="496"/>
    </location>
</feature>
<evidence type="ECO:0000256" key="6">
    <source>
        <dbReference type="ARBA" id="ARBA00023203"/>
    </source>
</evidence>
<dbReference type="InterPro" id="IPR029006">
    <property type="entry name" value="ADF-H/Gelsolin-like_dom_sf"/>
</dbReference>
<comment type="similarity">
    <text evidence="2">Belongs to the villin/gelsolin family.</text>
</comment>
<dbReference type="Proteomes" id="UP001549921">
    <property type="component" value="Unassembled WGS sequence"/>
</dbReference>
<dbReference type="FunFam" id="3.40.20.10:FF:000001">
    <property type="entry name" value="Gelsolin"/>
    <property type="match status" value="1"/>
</dbReference>
<feature type="domain" description="Gelsolin-like" evidence="9">
    <location>
        <begin position="24"/>
        <end position="105"/>
    </location>
</feature>
<evidence type="ECO:0000259" key="9">
    <source>
        <dbReference type="Pfam" id="PF00626"/>
    </source>
</evidence>
<dbReference type="CDD" id="cd11288">
    <property type="entry name" value="gelsolin_S5_like"/>
    <property type="match status" value="1"/>
</dbReference>
<comment type="caution">
    <text evidence="11">The sequence shown here is derived from an EMBL/GenBank/DDBJ whole genome shotgun (WGS) entry which is preliminary data.</text>
</comment>
<dbReference type="InterPro" id="IPR007122">
    <property type="entry name" value="Villin/Gelsolin"/>
</dbReference>
<dbReference type="PANTHER" id="PTHR11977">
    <property type="entry name" value="VILLIN"/>
    <property type="match status" value="1"/>
</dbReference>
<dbReference type="InterPro" id="IPR057226">
    <property type="entry name" value="DUF7904"/>
</dbReference>
<proteinExistence type="inferred from homology"/>
<dbReference type="CDD" id="cd11290">
    <property type="entry name" value="gelsolin_S1_like"/>
    <property type="match status" value="1"/>
</dbReference>
<dbReference type="PANTHER" id="PTHR11977:SF123">
    <property type="entry name" value="GELSOLIN"/>
    <property type="match status" value="1"/>
</dbReference>
<protein>
    <recommendedName>
        <fullName evidence="13">Gelsolin</fullName>
    </recommendedName>
</protein>
<dbReference type="AlphaFoldDB" id="A0ABD0S4T5"/>
<evidence type="ECO:0000313" key="11">
    <source>
        <dbReference type="EMBL" id="KAL0809080.1"/>
    </source>
</evidence>
<feature type="domain" description="Gelsolin-like" evidence="9">
    <location>
        <begin position="535"/>
        <end position="601"/>
    </location>
</feature>
<dbReference type="Pfam" id="PF00626">
    <property type="entry name" value="Gelsolin"/>
    <property type="match status" value="4"/>
</dbReference>
<evidence type="ECO:0000256" key="1">
    <source>
        <dbReference type="ARBA" id="ARBA00004245"/>
    </source>
</evidence>
<organism evidence="11 12">
    <name type="scientific">Loxostege sticticalis</name>
    <name type="common">Beet webworm moth</name>
    <dbReference type="NCBI Taxonomy" id="481309"/>
    <lineage>
        <taxon>Eukaryota</taxon>
        <taxon>Metazoa</taxon>
        <taxon>Ecdysozoa</taxon>
        <taxon>Arthropoda</taxon>
        <taxon>Hexapoda</taxon>
        <taxon>Insecta</taxon>
        <taxon>Pterygota</taxon>
        <taxon>Neoptera</taxon>
        <taxon>Endopterygota</taxon>
        <taxon>Lepidoptera</taxon>
        <taxon>Glossata</taxon>
        <taxon>Ditrysia</taxon>
        <taxon>Pyraloidea</taxon>
        <taxon>Crambidae</taxon>
        <taxon>Pyraustinae</taxon>
        <taxon>Loxostege</taxon>
    </lineage>
</organism>
<dbReference type="Pfam" id="PF25480">
    <property type="entry name" value="DUF7904"/>
    <property type="match status" value="1"/>
</dbReference>
<evidence type="ECO:0000256" key="2">
    <source>
        <dbReference type="ARBA" id="ARBA00008418"/>
    </source>
</evidence>
<dbReference type="SMART" id="SM00262">
    <property type="entry name" value="GEL"/>
    <property type="match status" value="6"/>
</dbReference>
<keyword evidence="7" id="KW-0206">Cytoskeleton</keyword>
<evidence type="ECO:0000313" key="12">
    <source>
        <dbReference type="Proteomes" id="UP001549921"/>
    </source>
</evidence>
<evidence type="ECO:0008006" key="13">
    <source>
        <dbReference type="Google" id="ProtNLM"/>
    </source>
</evidence>
<dbReference type="EMBL" id="JBEDNZ010000030">
    <property type="protein sequence ID" value="KAL0809080.1"/>
    <property type="molecule type" value="Genomic_DNA"/>
</dbReference>
<keyword evidence="3" id="KW-0963">Cytoplasm</keyword>
<feature type="domain" description="Gelsolin-like" evidence="9">
    <location>
        <begin position="268"/>
        <end position="336"/>
    </location>
</feature>
<dbReference type="PRINTS" id="PR00597">
    <property type="entry name" value="GELSOLIN"/>
</dbReference>
<evidence type="ECO:0000256" key="8">
    <source>
        <dbReference type="ARBA" id="ARBA00055420"/>
    </source>
</evidence>
<dbReference type="Gene3D" id="3.40.20.10">
    <property type="entry name" value="Severin"/>
    <property type="match status" value="6"/>
</dbReference>
<evidence type="ECO:0000256" key="3">
    <source>
        <dbReference type="ARBA" id="ARBA00022490"/>
    </source>
</evidence>
<dbReference type="InterPro" id="IPR007123">
    <property type="entry name" value="Gelsolin-like_dom"/>
</dbReference>
<comment type="subcellular location">
    <subcellularLocation>
        <location evidence="1">Cytoplasm</location>
        <location evidence="1">Cytoskeleton</location>
    </subcellularLocation>
</comment>
<evidence type="ECO:0000256" key="4">
    <source>
        <dbReference type="ARBA" id="ARBA00022737"/>
    </source>
</evidence>